<evidence type="ECO:0000313" key="3">
    <source>
        <dbReference type="Proteomes" id="UP000828390"/>
    </source>
</evidence>
<proteinExistence type="predicted"/>
<protein>
    <submittedName>
        <fullName evidence="2">Uncharacterized protein</fullName>
    </submittedName>
</protein>
<feature type="transmembrane region" description="Helical" evidence="1">
    <location>
        <begin position="6"/>
        <end position="22"/>
    </location>
</feature>
<keyword evidence="1" id="KW-0812">Transmembrane</keyword>
<gene>
    <name evidence="2" type="ORF">DPMN_106120</name>
</gene>
<accession>A0A9D4K4I7</accession>
<keyword evidence="1" id="KW-1133">Transmembrane helix</keyword>
<organism evidence="2 3">
    <name type="scientific">Dreissena polymorpha</name>
    <name type="common">Zebra mussel</name>
    <name type="synonym">Mytilus polymorpha</name>
    <dbReference type="NCBI Taxonomy" id="45954"/>
    <lineage>
        <taxon>Eukaryota</taxon>
        <taxon>Metazoa</taxon>
        <taxon>Spiralia</taxon>
        <taxon>Lophotrochozoa</taxon>
        <taxon>Mollusca</taxon>
        <taxon>Bivalvia</taxon>
        <taxon>Autobranchia</taxon>
        <taxon>Heteroconchia</taxon>
        <taxon>Euheterodonta</taxon>
        <taxon>Imparidentia</taxon>
        <taxon>Neoheterodontei</taxon>
        <taxon>Myida</taxon>
        <taxon>Dreissenoidea</taxon>
        <taxon>Dreissenidae</taxon>
        <taxon>Dreissena</taxon>
    </lineage>
</organism>
<sequence>MFDYSFIHIYIFAVFYRNYFLTRKGLYRSRTLGERDAHSIVSSWAEKKRNRKLTPPQMDLLLSTFRKCPTPLFLKVNARSSGKVQQ</sequence>
<keyword evidence="3" id="KW-1185">Reference proteome</keyword>
<dbReference type="Proteomes" id="UP000828390">
    <property type="component" value="Unassembled WGS sequence"/>
</dbReference>
<keyword evidence="1" id="KW-0472">Membrane</keyword>
<reference evidence="2" key="1">
    <citation type="journal article" date="2019" name="bioRxiv">
        <title>The Genome of the Zebra Mussel, Dreissena polymorpha: A Resource for Invasive Species Research.</title>
        <authorList>
            <person name="McCartney M.A."/>
            <person name="Auch B."/>
            <person name="Kono T."/>
            <person name="Mallez S."/>
            <person name="Zhang Y."/>
            <person name="Obille A."/>
            <person name="Becker A."/>
            <person name="Abrahante J.E."/>
            <person name="Garbe J."/>
            <person name="Badalamenti J.P."/>
            <person name="Herman A."/>
            <person name="Mangelson H."/>
            <person name="Liachko I."/>
            <person name="Sullivan S."/>
            <person name="Sone E.D."/>
            <person name="Koren S."/>
            <person name="Silverstein K.A.T."/>
            <person name="Beckman K.B."/>
            <person name="Gohl D.M."/>
        </authorList>
    </citation>
    <scope>NUCLEOTIDE SEQUENCE</scope>
    <source>
        <strain evidence="2">Duluth1</strain>
        <tissue evidence="2">Whole animal</tissue>
    </source>
</reference>
<dbReference type="EMBL" id="JAIWYP010000004">
    <property type="protein sequence ID" value="KAH3832824.1"/>
    <property type="molecule type" value="Genomic_DNA"/>
</dbReference>
<dbReference type="AlphaFoldDB" id="A0A9D4K4I7"/>
<name>A0A9D4K4I7_DREPO</name>
<evidence type="ECO:0000256" key="1">
    <source>
        <dbReference type="SAM" id="Phobius"/>
    </source>
</evidence>
<evidence type="ECO:0000313" key="2">
    <source>
        <dbReference type="EMBL" id="KAH3832824.1"/>
    </source>
</evidence>
<reference evidence="2" key="2">
    <citation type="submission" date="2020-11" db="EMBL/GenBank/DDBJ databases">
        <authorList>
            <person name="McCartney M.A."/>
            <person name="Auch B."/>
            <person name="Kono T."/>
            <person name="Mallez S."/>
            <person name="Becker A."/>
            <person name="Gohl D.M."/>
            <person name="Silverstein K.A.T."/>
            <person name="Koren S."/>
            <person name="Bechman K.B."/>
            <person name="Herman A."/>
            <person name="Abrahante J.E."/>
            <person name="Garbe J."/>
        </authorList>
    </citation>
    <scope>NUCLEOTIDE SEQUENCE</scope>
    <source>
        <strain evidence="2">Duluth1</strain>
        <tissue evidence="2">Whole animal</tissue>
    </source>
</reference>
<comment type="caution">
    <text evidence="2">The sequence shown here is derived from an EMBL/GenBank/DDBJ whole genome shotgun (WGS) entry which is preliminary data.</text>
</comment>